<evidence type="ECO:0000313" key="1">
    <source>
        <dbReference type="EMBL" id="KAK8787010.1"/>
    </source>
</evidence>
<reference evidence="1 2" key="1">
    <citation type="journal article" date="2023" name="Arcadia Sci">
        <title>De novo assembly of a long-read Amblyomma americanum tick genome.</title>
        <authorList>
            <person name="Chou S."/>
            <person name="Poskanzer K.E."/>
            <person name="Rollins M."/>
            <person name="Thuy-Boun P.S."/>
        </authorList>
    </citation>
    <scope>NUCLEOTIDE SEQUENCE [LARGE SCALE GENOMIC DNA]</scope>
    <source>
        <strain evidence="1">F_SG_1</strain>
        <tissue evidence="1">Salivary glands</tissue>
    </source>
</reference>
<evidence type="ECO:0000313" key="2">
    <source>
        <dbReference type="Proteomes" id="UP001321473"/>
    </source>
</evidence>
<keyword evidence="2" id="KW-1185">Reference proteome</keyword>
<name>A0AAQ4FIM7_AMBAM</name>
<dbReference type="AlphaFoldDB" id="A0AAQ4FIM7"/>
<dbReference type="Proteomes" id="UP001321473">
    <property type="component" value="Unassembled WGS sequence"/>
</dbReference>
<organism evidence="1 2">
    <name type="scientific">Amblyomma americanum</name>
    <name type="common">Lone star tick</name>
    <dbReference type="NCBI Taxonomy" id="6943"/>
    <lineage>
        <taxon>Eukaryota</taxon>
        <taxon>Metazoa</taxon>
        <taxon>Ecdysozoa</taxon>
        <taxon>Arthropoda</taxon>
        <taxon>Chelicerata</taxon>
        <taxon>Arachnida</taxon>
        <taxon>Acari</taxon>
        <taxon>Parasitiformes</taxon>
        <taxon>Ixodida</taxon>
        <taxon>Ixodoidea</taxon>
        <taxon>Ixodidae</taxon>
        <taxon>Amblyomminae</taxon>
        <taxon>Amblyomma</taxon>
    </lineage>
</organism>
<gene>
    <name evidence="1" type="ORF">V5799_023215</name>
</gene>
<comment type="caution">
    <text evidence="1">The sequence shown here is derived from an EMBL/GenBank/DDBJ whole genome shotgun (WGS) entry which is preliminary data.</text>
</comment>
<accession>A0AAQ4FIM7</accession>
<proteinExistence type="predicted"/>
<sequence length="96" mass="10654">MASSVCTRPSARRRSGNTVRCQRDLRQLAVLTTAIIRIYQDVSVNRHHGAALHCPVPVAGHHARRVPRHARPPGRWRGGRRQLCSIGQQLHEGLAG</sequence>
<protein>
    <submittedName>
        <fullName evidence="1">Uncharacterized protein</fullName>
    </submittedName>
</protein>
<dbReference type="EMBL" id="JARKHS020002215">
    <property type="protein sequence ID" value="KAK8787010.1"/>
    <property type="molecule type" value="Genomic_DNA"/>
</dbReference>